<evidence type="ECO:0000313" key="8">
    <source>
        <dbReference type="EMBL" id="EDS41352.1"/>
    </source>
</evidence>
<dbReference type="InParanoid" id="B0W0Q0"/>
<dbReference type="Gene3D" id="2.60.40.820">
    <property type="entry name" value="Transcription factor, T-box"/>
    <property type="match status" value="1"/>
</dbReference>
<dbReference type="PROSITE" id="PS50252">
    <property type="entry name" value="TBOX_3"/>
    <property type="match status" value="1"/>
</dbReference>
<dbReference type="GO" id="GO:0000978">
    <property type="term" value="F:RNA polymerase II cis-regulatory region sequence-specific DNA binding"/>
    <property type="evidence" value="ECO:0007669"/>
    <property type="project" value="InterPro"/>
</dbReference>
<sequence>MNLQASGVENQRAVEAVKCKCRIHHTQYSHHTTPSRAKRVGAAVASPTTTSVCLCSGAEWEQEPGLRVYGCVLLPIFRRGKAEKLSGCVHPDWLRHTNPRRLSHKIEGVATFTDDTTHRMPTLPKQKSGSSGAEEEAKTAACVLSGDVVMRYDGQELLQSDEFSRPAKGMAYHPFLQLPRPTDFSVSSLLTAGSPPQGQNSPSGGTGAPGASGPGTPGTTTAAAAAAAAAATAVAAGAAAANSPYFPAAALAALSGGGHGGHPGHLYPGALLPKLPPHHPHPHHPLGAAYTTAEDVVMAAVAAHQHHPAMRPLRALQPEDDGVVDDPKVTLEGKELWEKFHKLGTEMVITKSGR</sequence>
<dbReference type="InterPro" id="IPR046360">
    <property type="entry name" value="T-box_DNA-bd"/>
</dbReference>
<dbReference type="EMBL" id="DS231818">
    <property type="protein sequence ID" value="EDS41352.1"/>
    <property type="molecule type" value="Genomic_DNA"/>
</dbReference>
<feature type="compositionally biased region" description="Polar residues" evidence="6">
    <location>
        <begin position="186"/>
        <end position="200"/>
    </location>
</feature>
<dbReference type="GO" id="GO:0005634">
    <property type="term" value="C:nucleus"/>
    <property type="evidence" value="ECO:0007669"/>
    <property type="project" value="UniProtKB-SubCell"/>
</dbReference>
<feature type="domain" description="T-box" evidence="7">
    <location>
        <begin position="331"/>
        <end position="354"/>
    </location>
</feature>
<reference evidence="9" key="2">
    <citation type="submission" date="2020-05" db="UniProtKB">
        <authorList>
            <consortium name="EnsemblMetazoa"/>
        </authorList>
    </citation>
    <scope>IDENTIFICATION</scope>
    <source>
        <strain evidence="9">JHB</strain>
    </source>
</reference>
<comment type="caution">
    <text evidence="5">Lacks conserved residue(s) required for the propagation of feature annotation.</text>
</comment>
<dbReference type="SUPFAM" id="SSF49417">
    <property type="entry name" value="p53-like transcription factors"/>
    <property type="match status" value="1"/>
</dbReference>
<evidence type="ECO:0000313" key="10">
    <source>
        <dbReference type="Proteomes" id="UP000002320"/>
    </source>
</evidence>
<dbReference type="InterPro" id="IPR001699">
    <property type="entry name" value="TF_T-box"/>
</dbReference>
<name>B0W0Q0_CULQU</name>
<feature type="region of interest" description="Disordered" evidence="6">
    <location>
        <begin position="186"/>
        <end position="220"/>
    </location>
</feature>
<dbReference type="VEuPathDB" id="VectorBase:CPIJ000719"/>
<dbReference type="AlphaFoldDB" id="B0W0Q0"/>
<keyword evidence="10" id="KW-1185">Reference proteome</keyword>
<dbReference type="eggNOG" id="KOG3585">
    <property type="taxonomic scope" value="Eukaryota"/>
</dbReference>
<gene>
    <name evidence="9" type="primary">6031490</name>
    <name evidence="8" type="ORF">CpipJ_CPIJ000719</name>
</gene>
<evidence type="ECO:0000256" key="3">
    <source>
        <dbReference type="ARBA" id="ARBA00023163"/>
    </source>
</evidence>
<dbReference type="InterPro" id="IPR036960">
    <property type="entry name" value="T-box_sf"/>
</dbReference>
<evidence type="ECO:0000313" key="9">
    <source>
        <dbReference type="EnsemblMetazoa" id="CPIJ000719-PA"/>
    </source>
</evidence>
<dbReference type="KEGG" id="cqu:CpipJ_CPIJ000719"/>
<keyword evidence="3" id="KW-0804">Transcription</keyword>
<dbReference type="Pfam" id="PF11078">
    <property type="entry name" value="Optomotor-blind"/>
    <property type="match status" value="1"/>
</dbReference>
<feature type="compositionally biased region" description="Gly residues" evidence="6">
    <location>
        <begin position="204"/>
        <end position="216"/>
    </location>
</feature>
<dbReference type="HOGENOM" id="CLU_783586_0_0_1"/>
<reference evidence="8" key="1">
    <citation type="submission" date="2007-03" db="EMBL/GenBank/DDBJ databases">
        <title>Annotation of Culex pipiens quinquefasciatus.</title>
        <authorList>
            <consortium name="The Broad Institute Genome Sequencing Platform"/>
            <person name="Atkinson P.W."/>
            <person name="Hemingway J."/>
            <person name="Christensen B.M."/>
            <person name="Higgs S."/>
            <person name="Kodira C."/>
            <person name="Hannick L."/>
            <person name="Megy K."/>
            <person name="O'Leary S."/>
            <person name="Pearson M."/>
            <person name="Haas B.J."/>
            <person name="Mauceli E."/>
            <person name="Wortman J.R."/>
            <person name="Lee N.H."/>
            <person name="Guigo R."/>
            <person name="Stanke M."/>
            <person name="Alvarado L."/>
            <person name="Amedeo P."/>
            <person name="Antoine C.H."/>
            <person name="Arensburger P."/>
            <person name="Bidwell S.L."/>
            <person name="Crawford M."/>
            <person name="Camaro F."/>
            <person name="Devon K."/>
            <person name="Engels R."/>
            <person name="Hammond M."/>
            <person name="Howarth C."/>
            <person name="Koehrsen M."/>
            <person name="Lawson D."/>
            <person name="Montgomery P."/>
            <person name="Nene V."/>
            <person name="Nusbaum C."/>
            <person name="Puiu D."/>
            <person name="Romero-Severson J."/>
            <person name="Severson D.W."/>
            <person name="Shumway M."/>
            <person name="Sisk P."/>
            <person name="Stolte C."/>
            <person name="Zeng Q."/>
            <person name="Eisenstadt E."/>
            <person name="Fraser-Liggett C."/>
            <person name="Strausberg R."/>
            <person name="Galagan J."/>
            <person name="Birren B."/>
            <person name="Collins F.H."/>
        </authorList>
    </citation>
    <scope>NUCLEOTIDE SEQUENCE [LARGE SCALE GENOMIC DNA]</scope>
    <source>
        <strain evidence="8">JHB</strain>
    </source>
</reference>
<dbReference type="PANTHER" id="PTHR11267:SF181">
    <property type="entry name" value="OPTOMOTOR-BLIND PROTEIN"/>
    <property type="match status" value="1"/>
</dbReference>
<dbReference type="GO" id="GO:0000785">
    <property type="term" value="C:chromatin"/>
    <property type="evidence" value="ECO:0007669"/>
    <property type="project" value="TreeGrafter"/>
</dbReference>
<comment type="subcellular location">
    <subcellularLocation>
        <location evidence="5">Nucleus</location>
    </subcellularLocation>
</comment>
<protein>
    <submittedName>
        <fullName evidence="8">Tbx2</fullName>
    </submittedName>
</protein>
<keyword evidence="4 5" id="KW-0539">Nucleus</keyword>
<dbReference type="InterPro" id="IPR021101">
    <property type="entry name" value="Optomoror-blind_N"/>
</dbReference>
<keyword evidence="1" id="KW-0805">Transcription regulation</keyword>
<dbReference type="EnsemblMetazoa" id="CPIJ000719-RA">
    <property type="protein sequence ID" value="CPIJ000719-PA"/>
    <property type="gene ID" value="CPIJ000719"/>
</dbReference>
<keyword evidence="2 5" id="KW-0238">DNA-binding</keyword>
<dbReference type="GO" id="GO:0045893">
    <property type="term" value="P:positive regulation of DNA-templated transcription"/>
    <property type="evidence" value="ECO:0007669"/>
    <property type="project" value="InterPro"/>
</dbReference>
<dbReference type="InterPro" id="IPR008967">
    <property type="entry name" value="p53-like_TF_DNA-bd_sf"/>
</dbReference>
<evidence type="ECO:0000256" key="1">
    <source>
        <dbReference type="ARBA" id="ARBA00023015"/>
    </source>
</evidence>
<dbReference type="VEuPathDB" id="VectorBase:CQUJHB005921"/>
<dbReference type="Proteomes" id="UP000002320">
    <property type="component" value="Unassembled WGS sequence"/>
</dbReference>
<accession>B0W0Q0</accession>
<dbReference type="GO" id="GO:0001708">
    <property type="term" value="P:cell fate specification"/>
    <property type="evidence" value="ECO:0007669"/>
    <property type="project" value="TreeGrafter"/>
</dbReference>
<feature type="region of interest" description="Disordered" evidence="6">
    <location>
        <begin position="116"/>
        <end position="136"/>
    </location>
</feature>
<organism>
    <name type="scientific">Culex quinquefasciatus</name>
    <name type="common">Southern house mosquito</name>
    <name type="synonym">Culex pungens</name>
    <dbReference type="NCBI Taxonomy" id="7176"/>
    <lineage>
        <taxon>Eukaryota</taxon>
        <taxon>Metazoa</taxon>
        <taxon>Ecdysozoa</taxon>
        <taxon>Arthropoda</taxon>
        <taxon>Hexapoda</taxon>
        <taxon>Insecta</taxon>
        <taxon>Pterygota</taxon>
        <taxon>Neoptera</taxon>
        <taxon>Endopterygota</taxon>
        <taxon>Diptera</taxon>
        <taxon>Nematocera</taxon>
        <taxon>Culicoidea</taxon>
        <taxon>Culicidae</taxon>
        <taxon>Culicinae</taxon>
        <taxon>Culicini</taxon>
        <taxon>Culex</taxon>
        <taxon>Culex</taxon>
    </lineage>
</organism>
<evidence type="ECO:0000256" key="4">
    <source>
        <dbReference type="ARBA" id="ARBA00023242"/>
    </source>
</evidence>
<dbReference type="Pfam" id="PF00907">
    <property type="entry name" value="T-box"/>
    <property type="match status" value="1"/>
</dbReference>
<evidence type="ECO:0000256" key="2">
    <source>
        <dbReference type="ARBA" id="ARBA00023125"/>
    </source>
</evidence>
<evidence type="ECO:0000259" key="7">
    <source>
        <dbReference type="PROSITE" id="PS50252"/>
    </source>
</evidence>
<dbReference type="OrthoDB" id="7442607at2759"/>
<proteinExistence type="predicted"/>
<evidence type="ECO:0000256" key="5">
    <source>
        <dbReference type="PROSITE-ProRule" id="PRU00201"/>
    </source>
</evidence>
<dbReference type="PANTHER" id="PTHR11267">
    <property type="entry name" value="T-BOX PROTEIN-RELATED"/>
    <property type="match status" value="1"/>
</dbReference>
<evidence type="ECO:0000256" key="6">
    <source>
        <dbReference type="SAM" id="MobiDB-lite"/>
    </source>
</evidence>
<dbReference type="GO" id="GO:0000981">
    <property type="term" value="F:DNA-binding transcription factor activity, RNA polymerase II-specific"/>
    <property type="evidence" value="ECO:0007669"/>
    <property type="project" value="TreeGrafter"/>
</dbReference>